<evidence type="ECO:0000313" key="3">
    <source>
        <dbReference type="Proteomes" id="UP001079657"/>
    </source>
</evidence>
<evidence type="ECO:0000256" key="1">
    <source>
        <dbReference type="SAM" id="Phobius"/>
    </source>
</evidence>
<name>A0ABT4CNJ0_9CLOT</name>
<comment type="caution">
    <text evidence="2">The sequence shown here is derived from an EMBL/GenBank/DDBJ whole genome shotgun (WGS) entry which is preliminary data.</text>
</comment>
<feature type="transmembrane region" description="Helical" evidence="1">
    <location>
        <begin position="41"/>
        <end position="60"/>
    </location>
</feature>
<dbReference type="RefSeq" id="WP_268049391.1">
    <property type="nucleotide sequence ID" value="NZ_JAPQES010000002.1"/>
</dbReference>
<sequence length="87" mass="10505">MFNKIKHIYYKFIFWFGIIFFGVISNVISLIHCIYYKDFSIMKLSIIASIFGVIMWYLLFKVVTYANDKSVFLRKKISDEEKKNKKK</sequence>
<dbReference type="Proteomes" id="UP001079657">
    <property type="component" value="Unassembled WGS sequence"/>
</dbReference>
<feature type="transmembrane region" description="Helical" evidence="1">
    <location>
        <begin position="12"/>
        <end position="35"/>
    </location>
</feature>
<keyword evidence="1" id="KW-0472">Membrane</keyword>
<dbReference type="EMBL" id="JAPQES010000002">
    <property type="protein sequence ID" value="MCY6370629.1"/>
    <property type="molecule type" value="Genomic_DNA"/>
</dbReference>
<keyword evidence="1" id="KW-1133">Transmembrane helix</keyword>
<organism evidence="2 3">
    <name type="scientific">Clostridium ganghwense</name>
    <dbReference type="NCBI Taxonomy" id="312089"/>
    <lineage>
        <taxon>Bacteria</taxon>
        <taxon>Bacillati</taxon>
        <taxon>Bacillota</taxon>
        <taxon>Clostridia</taxon>
        <taxon>Eubacteriales</taxon>
        <taxon>Clostridiaceae</taxon>
        <taxon>Clostridium</taxon>
    </lineage>
</organism>
<keyword evidence="3" id="KW-1185">Reference proteome</keyword>
<keyword evidence="1" id="KW-0812">Transmembrane</keyword>
<protein>
    <submittedName>
        <fullName evidence="2">Uncharacterized protein</fullName>
    </submittedName>
</protein>
<reference evidence="2" key="1">
    <citation type="submission" date="2022-12" db="EMBL/GenBank/DDBJ databases">
        <authorList>
            <person name="Wang J."/>
        </authorList>
    </citation>
    <scope>NUCLEOTIDE SEQUENCE</scope>
    <source>
        <strain evidence="2">HY-42-06</strain>
    </source>
</reference>
<evidence type="ECO:0000313" key="2">
    <source>
        <dbReference type="EMBL" id="MCY6370629.1"/>
    </source>
</evidence>
<proteinExistence type="predicted"/>
<gene>
    <name evidence="2" type="ORF">OXH55_08295</name>
</gene>
<accession>A0ABT4CNJ0</accession>